<dbReference type="EMBL" id="MLAK01001065">
    <property type="protein sequence ID" value="OHS98280.1"/>
    <property type="molecule type" value="Genomic_DNA"/>
</dbReference>
<dbReference type="VEuPathDB" id="TrichDB:TRFO_35347"/>
<gene>
    <name evidence="1" type="ORF">TRFO_35347</name>
</gene>
<dbReference type="RefSeq" id="XP_068351417.1">
    <property type="nucleotide sequence ID" value="XM_068510199.1"/>
</dbReference>
<organism evidence="1 2">
    <name type="scientific">Tritrichomonas foetus</name>
    <dbReference type="NCBI Taxonomy" id="1144522"/>
    <lineage>
        <taxon>Eukaryota</taxon>
        <taxon>Metamonada</taxon>
        <taxon>Parabasalia</taxon>
        <taxon>Tritrichomonadida</taxon>
        <taxon>Tritrichomonadidae</taxon>
        <taxon>Tritrichomonas</taxon>
    </lineage>
</organism>
<reference evidence="1" key="1">
    <citation type="submission" date="2016-10" db="EMBL/GenBank/DDBJ databases">
        <authorList>
            <person name="Benchimol M."/>
            <person name="Almeida L.G."/>
            <person name="Vasconcelos A.T."/>
            <person name="Perreira-Neves A."/>
            <person name="Rosa I.A."/>
            <person name="Tasca T."/>
            <person name="Bogo M.R."/>
            <person name="de Souza W."/>
        </authorList>
    </citation>
    <scope>NUCLEOTIDE SEQUENCE [LARGE SCALE GENOMIC DNA]</scope>
    <source>
        <strain evidence="1">K</strain>
    </source>
</reference>
<proteinExistence type="predicted"/>
<comment type="caution">
    <text evidence="1">The sequence shown here is derived from an EMBL/GenBank/DDBJ whole genome shotgun (WGS) entry which is preliminary data.</text>
</comment>
<dbReference type="AlphaFoldDB" id="A0A1J4JGJ6"/>
<evidence type="ECO:0000313" key="2">
    <source>
        <dbReference type="Proteomes" id="UP000179807"/>
    </source>
</evidence>
<accession>A0A1J4JGJ6</accession>
<protein>
    <submittedName>
        <fullName evidence="1">Uncharacterized protein</fullName>
    </submittedName>
</protein>
<sequence>MTASSTDLIYMLFPNIVTQLNQMFTKFAHDFEISIDKKGKLPNYSTPAVHALLADFPHSYQSYMACVDLFVEVAKSSPDSAIAVLLKILPDRPNNSLYSAVTSGITQFSYYSSLYNLIIILFFADCVAQILTVNVTTQFSEELFELGYNLILPYSEEYETNLRLTIVKQYSVIFSLLSINHLSKILDSFSLVAKKSDLSLFFVLHRFLRLSFKDSESFDKVHKFLKQFARMDPLLKDKKQKSSAASDNWAMSITHLISQLNTKECPDFIGLFETIYKNAILKATGKNTHLYHVVLCANIIVRVEKMEGKTYDDFLKDVIFKSKDTRFLEQSLSGFLTLMRGRYVSKSTFFWEWGNYNAHGNIGIETTHLLNPEEDQASPNSFTNLFFNHFVHLPIEQYPHIVGDIFMNLAARDFKYFIQVTIPRLTGLLGPEKTVLCLQDCMQKIIDPNRHFAEWAQENPRNSTYRIDQSVSLLFMPLKTVIFQTFRTYKSTSLTKSAFCFTLTDSRDKPHFHLPFKTEYLSNISKLEIGDSSVTVGKVLESWAIRETPTFQPLDIESGTIQHVNNDEMKLIRILEFIPHVVNASDLMTNDFCELLIDNILSESRAISAFTIRVINQIFAENDDSRIIFYQCLVKKLLSTNNFVHIFILVQLFVKLLNLSLALSCKKEQVRELIHDCQSLVIFLFTIPYAEVRIFNFMLIERLQCICSFYSVNLKIDEILYKYNPIMSAVVRYKMYTSHGNDGKTIPSTFITFREAALSKYHNLYQYFLVELATIFVHLVKPKVLASTFKYLLSLCGTQPKDISSLEFVFFTNILTVMTNLSPTSSKSKTTTEYLKNRIVEYYGFPLILENLSEEVLSDFRVCKVSLLSMLQKIISAISSDQTAQFNSANIKLLKFINASMIGGFMPIFTKWCLDSSVQKLHSILPIATEICKNMMQTTDLDFSLMSYETGKTGILQFICIVEKHMNDLNLNTNKPAFILERGDLIIAHNYCTIVKNFAKALNIPTPPVNTGPVYANKKDEWIEKNWSDEKKKSTLLLLINWANLRNERDSQLASFGNIALLSLGSFIQCSRIFE</sequence>
<dbReference type="Proteomes" id="UP000179807">
    <property type="component" value="Unassembled WGS sequence"/>
</dbReference>
<name>A0A1J4JGJ6_9EUKA</name>
<dbReference type="OrthoDB" id="10590954at2759"/>
<keyword evidence="2" id="KW-1185">Reference proteome</keyword>
<dbReference type="GeneID" id="94844903"/>
<evidence type="ECO:0000313" key="1">
    <source>
        <dbReference type="EMBL" id="OHS98280.1"/>
    </source>
</evidence>